<gene>
    <name evidence="6" type="primary">Pak3_1</name>
    <name evidence="6" type="ORF">NICCHL_R03172</name>
</gene>
<dbReference type="Pfam" id="PF00069">
    <property type="entry name" value="Pkinase"/>
    <property type="match status" value="1"/>
</dbReference>
<comment type="caution">
    <text evidence="6">The sequence shown here is derived from an EMBL/GenBank/DDBJ whole genome shotgun (WGS) entry which is preliminary data.</text>
</comment>
<feature type="domain" description="Protein kinase" evidence="5">
    <location>
        <begin position="1"/>
        <end position="77"/>
    </location>
</feature>
<evidence type="ECO:0000256" key="3">
    <source>
        <dbReference type="ARBA" id="ARBA00022741"/>
    </source>
</evidence>
<dbReference type="EC" id="2.7.11.1" evidence="2"/>
<organism evidence="6 7">
    <name type="scientific">Nicator chloris</name>
    <dbReference type="NCBI Taxonomy" id="237433"/>
    <lineage>
        <taxon>Eukaryota</taxon>
        <taxon>Metazoa</taxon>
        <taxon>Chordata</taxon>
        <taxon>Craniata</taxon>
        <taxon>Vertebrata</taxon>
        <taxon>Euteleostomi</taxon>
        <taxon>Archelosauria</taxon>
        <taxon>Archosauria</taxon>
        <taxon>Dinosauria</taxon>
        <taxon>Saurischia</taxon>
        <taxon>Theropoda</taxon>
        <taxon>Coelurosauria</taxon>
        <taxon>Aves</taxon>
        <taxon>Neognathae</taxon>
        <taxon>Neoaves</taxon>
        <taxon>Telluraves</taxon>
        <taxon>Australaves</taxon>
        <taxon>Passeriformes</taxon>
        <taxon>Sylvioidea</taxon>
        <taxon>Pycnonotidae</taxon>
        <taxon>Nicator</taxon>
    </lineage>
</organism>
<keyword evidence="4" id="KW-0067">ATP-binding</keyword>
<dbReference type="EMBL" id="WAAE01010409">
    <property type="protein sequence ID" value="NXX29230.1"/>
    <property type="molecule type" value="Genomic_DNA"/>
</dbReference>
<dbReference type="PANTHER" id="PTHR45832:SF22">
    <property type="entry name" value="SERINE_THREONINE-PROTEIN KINASE SAMKA-RELATED"/>
    <property type="match status" value="1"/>
</dbReference>
<evidence type="ECO:0000256" key="2">
    <source>
        <dbReference type="ARBA" id="ARBA00012513"/>
    </source>
</evidence>
<comment type="similarity">
    <text evidence="1">Belongs to the protein kinase superfamily. STE Ser/Thr protein kinase family. STE20 subfamily.</text>
</comment>
<feature type="non-terminal residue" evidence="6">
    <location>
        <position position="1"/>
    </location>
</feature>
<evidence type="ECO:0000313" key="6">
    <source>
        <dbReference type="EMBL" id="NXX29230.1"/>
    </source>
</evidence>
<evidence type="ECO:0000259" key="5">
    <source>
        <dbReference type="PROSITE" id="PS50011"/>
    </source>
</evidence>
<reference evidence="6" key="1">
    <citation type="submission" date="2020-02" db="EMBL/GenBank/DDBJ databases">
        <title>Bird 10,000 Genomes (B10K) Project - Family phase.</title>
        <authorList>
            <person name="Zhang G."/>
        </authorList>
    </citation>
    <scope>NUCLEOTIDE SEQUENCE</scope>
    <source>
        <strain evidence="6">B10K-DU-002-40</strain>
        <tissue evidence="6">Muscle</tissue>
    </source>
</reference>
<dbReference type="InterPro" id="IPR000719">
    <property type="entry name" value="Prot_kinase_dom"/>
</dbReference>
<dbReference type="GO" id="GO:0004674">
    <property type="term" value="F:protein serine/threonine kinase activity"/>
    <property type="evidence" value="ECO:0007669"/>
    <property type="project" value="UniProtKB-EC"/>
</dbReference>
<keyword evidence="3" id="KW-0547">Nucleotide-binding</keyword>
<dbReference type="SUPFAM" id="SSF56112">
    <property type="entry name" value="Protein kinase-like (PK-like)"/>
    <property type="match status" value="1"/>
</dbReference>
<keyword evidence="6" id="KW-0808">Transferase</keyword>
<dbReference type="InterPro" id="IPR011009">
    <property type="entry name" value="Kinase-like_dom_sf"/>
</dbReference>
<evidence type="ECO:0000256" key="1">
    <source>
        <dbReference type="ARBA" id="ARBA00008874"/>
    </source>
</evidence>
<dbReference type="Gene3D" id="3.30.200.20">
    <property type="entry name" value="Phosphorylase Kinase, domain 1"/>
    <property type="match status" value="1"/>
</dbReference>
<dbReference type="AlphaFoldDB" id="A0A852HQL6"/>
<protein>
    <recommendedName>
        <fullName evidence="2">non-specific serine/threonine protein kinase</fullName>
        <ecNumber evidence="2">2.7.11.1</ecNumber>
    </recommendedName>
</protein>
<dbReference type="GO" id="GO:0005524">
    <property type="term" value="F:ATP binding"/>
    <property type="evidence" value="ECO:0007669"/>
    <property type="project" value="UniProtKB-KW"/>
</dbReference>
<dbReference type="PANTHER" id="PTHR45832">
    <property type="entry name" value="SERINE/THREONINE-PROTEIN KINASE SAMKA-RELATED-RELATED"/>
    <property type="match status" value="1"/>
</dbReference>
<evidence type="ECO:0000313" key="7">
    <source>
        <dbReference type="Proteomes" id="UP000653383"/>
    </source>
</evidence>
<name>A0A852HQL6_9PASS</name>
<dbReference type="Proteomes" id="UP000653383">
    <property type="component" value="Unassembled WGS sequence"/>
</dbReference>
<accession>A0A852HQL6</accession>
<feature type="non-terminal residue" evidence="6">
    <location>
        <position position="77"/>
    </location>
</feature>
<keyword evidence="7" id="KW-1185">Reference proteome</keyword>
<dbReference type="OrthoDB" id="2914378at2759"/>
<sequence>AAIKKVNLQGLSRKQVTINEIMLMKRSRSASVVNYLGSYLVHEQLWLVMEYMDGGTLTDVNKETHMTEGEIAAVSWE</sequence>
<keyword evidence="6" id="KW-0418">Kinase</keyword>
<dbReference type="InterPro" id="IPR051931">
    <property type="entry name" value="PAK3-like"/>
</dbReference>
<dbReference type="PROSITE" id="PS50011">
    <property type="entry name" value="PROTEIN_KINASE_DOM"/>
    <property type="match status" value="1"/>
</dbReference>
<evidence type="ECO:0000256" key="4">
    <source>
        <dbReference type="ARBA" id="ARBA00022840"/>
    </source>
</evidence>
<proteinExistence type="inferred from homology"/>